<evidence type="ECO:0000256" key="1">
    <source>
        <dbReference type="ARBA" id="ARBA00004141"/>
    </source>
</evidence>
<keyword evidence="6" id="KW-0472">Membrane</keyword>
<dbReference type="GO" id="GO:0004984">
    <property type="term" value="F:olfactory receptor activity"/>
    <property type="evidence" value="ECO:0007669"/>
    <property type="project" value="InterPro"/>
</dbReference>
<dbReference type="GO" id="GO:0007165">
    <property type="term" value="P:signal transduction"/>
    <property type="evidence" value="ECO:0007669"/>
    <property type="project" value="UniProtKB-KW"/>
</dbReference>
<dbReference type="AlphaFoldDB" id="A0A2S2QA62"/>
<evidence type="ECO:0000256" key="7">
    <source>
        <dbReference type="ARBA" id="ARBA00023170"/>
    </source>
</evidence>
<proteinExistence type="predicted"/>
<evidence type="ECO:0000256" key="5">
    <source>
        <dbReference type="ARBA" id="ARBA00022989"/>
    </source>
</evidence>
<name>A0A2S2QA62_9HEMI</name>
<protein>
    <submittedName>
        <fullName evidence="9">Uncharacterized protein</fullName>
    </submittedName>
</protein>
<dbReference type="GO" id="GO:0016020">
    <property type="term" value="C:membrane"/>
    <property type="evidence" value="ECO:0007669"/>
    <property type="project" value="UniProtKB-SubCell"/>
</dbReference>
<gene>
    <name evidence="9" type="ORF">g.35589</name>
</gene>
<dbReference type="InterPro" id="IPR004117">
    <property type="entry name" value="7tm6_olfct_rcpt"/>
</dbReference>
<evidence type="ECO:0000256" key="6">
    <source>
        <dbReference type="ARBA" id="ARBA00023136"/>
    </source>
</evidence>
<comment type="subcellular location">
    <subcellularLocation>
        <location evidence="1">Membrane</location>
        <topology evidence="1">Multi-pass membrane protein</topology>
    </subcellularLocation>
</comment>
<accession>A0A2S2QA62</accession>
<dbReference type="EMBL" id="GGMS01005421">
    <property type="protein sequence ID" value="MBY74624.1"/>
    <property type="molecule type" value="Transcribed_RNA"/>
</dbReference>
<evidence type="ECO:0000256" key="8">
    <source>
        <dbReference type="ARBA" id="ARBA00023224"/>
    </source>
</evidence>
<dbReference type="Pfam" id="PF02949">
    <property type="entry name" value="7tm_6"/>
    <property type="match status" value="1"/>
</dbReference>
<dbReference type="OrthoDB" id="6613414at2759"/>
<reference evidence="9" key="1">
    <citation type="submission" date="2018-04" db="EMBL/GenBank/DDBJ databases">
        <title>Transcriptome assembly of Sipha flava.</title>
        <authorList>
            <person name="Scully E.D."/>
            <person name="Geib S.M."/>
            <person name="Palmer N.A."/>
            <person name="Koch K."/>
            <person name="Bradshaw J."/>
            <person name="Heng-Moss T."/>
            <person name="Sarath G."/>
        </authorList>
    </citation>
    <scope>NUCLEOTIDE SEQUENCE</scope>
</reference>
<keyword evidence="8" id="KW-0807">Transducer</keyword>
<keyword evidence="2" id="KW-0716">Sensory transduction</keyword>
<keyword evidence="7" id="KW-0675">Receptor</keyword>
<keyword evidence="5" id="KW-1133">Transmembrane helix</keyword>
<dbReference type="GO" id="GO:0005549">
    <property type="term" value="F:odorant binding"/>
    <property type="evidence" value="ECO:0007669"/>
    <property type="project" value="InterPro"/>
</dbReference>
<evidence type="ECO:0000256" key="4">
    <source>
        <dbReference type="ARBA" id="ARBA00022725"/>
    </source>
</evidence>
<keyword evidence="4" id="KW-0552">Olfaction</keyword>
<sequence>MHKASTDKLFFLQSTYIHFHNRRIREIYTVMRPVILFQLSIESMLITLQPFLTVLNLNKGMSLTSPESIKLISSSLTNMIHLFSTCYLFCMIDTFNDSINFALYNCNWTEMNIKFKKLLLLTMRVKNTSNLKLNVTTQMVVNLELFTNVVHVTYKIISVLVNQYASS</sequence>
<evidence type="ECO:0000256" key="2">
    <source>
        <dbReference type="ARBA" id="ARBA00022606"/>
    </source>
</evidence>
<organism evidence="9">
    <name type="scientific">Sipha flava</name>
    <name type="common">yellow sugarcane aphid</name>
    <dbReference type="NCBI Taxonomy" id="143950"/>
    <lineage>
        <taxon>Eukaryota</taxon>
        <taxon>Metazoa</taxon>
        <taxon>Ecdysozoa</taxon>
        <taxon>Arthropoda</taxon>
        <taxon>Hexapoda</taxon>
        <taxon>Insecta</taxon>
        <taxon>Pterygota</taxon>
        <taxon>Neoptera</taxon>
        <taxon>Paraneoptera</taxon>
        <taxon>Hemiptera</taxon>
        <taxon>Sternorrhyncha</taxon>
        <taxon>Aphidomorpha</taxon>
        <taxon>Aphidoidea</taxon>
        <taxon>Aphididae</taxon>
        <taxon>Sipha</taxon>
    </lineage>
</organism>
<evidence type="ECO:0000313" key="9">
    <source>
        <dbReference type="EMBL" id="MBY74624.1"/>
    </source>
</evidence>
<evidence type="ECO:0000256" key="3">
    <source>
        <dbReference type="ARBA" id="ARBA00022692"/>
    </source>
</evidence>
<keyword evidence="3" id="KW-0812">Transmembrane</keyword>